<dbReference type="InterPro" id="IPR050447">
    <property type="entry name" value="Erg6_SMT_methyltransf"/>
</dbReference>
<dbReference type="GO" id="GO:0006696">
    <property type="term" value="P:ergosterol biosynthetic process"/>
    <property type="evidence" value="ECO:0007669"/>
    <property type="project" value="TreeGrafter"/>
</dbReference>
<dbReference type="EC" id="2.1.1.-" evidence="11"/>
<dbReference type="InterPro" id="IPR013705">
    <property type="entry name" value="Sterol_MeTrfase_C"/>
</dbReference>
<evidence type="ECO:0000259" key="12">
    <source>
        <dbReference type="PROSITE" id="PS51685"/>
    </source>
</evidence>
<dbReference type="InterPro" id="IPR030384">
    <property type="entry name" value="MeTrfase_SMT"/>
</dbReference>
<keyword evidence="1 10" id="KW-0489">Methyltransferase</keyword>
<dbReference type="SUPFAM" id="SSF53335">
    <property type="entry name" value="S-adenosyl-L-methionine-dependent methyltransferases"/>
    <property type="match status" value="1"/>
</dbReference>
<keyword evidence="11" id="KW-0444">Lipid biosynthesis</keyword>
<dbReference type="InterPro" id="IPR013216">
    <property type="entry name" value="Methyltransf_11"/>
</dbReference>
<keyword evidence="7 11" id="KW-0753">Steroid metabolism</keyword>
<evidence type="ECO:0000256" key="5">
    <source>
        <dbReference type="ARBA" id="ARBA00023011"/>
    </source>
</evidence>
<evidence type="ECO:0000256" key="11">
    <source>
        <dbReference type="RuleBase" id="RU362025"/>
    </source>
</evidence>
<keyword evidence="3 10" id="KW-0949">S-adenosyl-L-methionine</keyword>
<evidence type="ECO:0000256" key="4">
    <source>
        <dbReference type="ARBA" id="ARBA00022955"/>
    </source>
</evidence>
<evidence type="ECO:0000256" key="10">
    <source>
        <dbReference type="PROSITE-ProRule" id="PRU01022"/>
    </source>
</evidence>
<evidence type="ECO:0000256" key="6">
    <source>
        <dbReference type="ARBA" id="ARBA00023166"/>
    </source>
</evidence>
<gene>
    <name evidence="13" type="ORF">PG999_004686</name>
</gene>
<comment type="pathway">
    <text evidence="8">Steroid metabolism; ergosterol biosynthesis.</text>
</comment>
<comment type="similarity">
    <text evidence="9 10 11">Belongs to the class I-like SAM-binding methyltransferase superfamily. Erg6/SMT family.</text>
</comment>
<evidence type="ECO:0000256" key="7">
    <source>
        <dbReference type="ARBA" id="ARBA00023221"/>
    </source>
</evidence>
<accession>A0AAW0QZY5</accession>
<dbReference type="PANTHER" id="PTHR44068:SF1">
    <property type="entry name" value="HYPOTHETICAL LOC100005854"/>
    <property type="match status" value="1"/>
</dbReference>
<evidence type="ECO:0000256" key="2">
    <source>
        <dbReference type="ARBA" id="ARBA00022679"/>
    </source>
</evidence>
<comment type="function">
    <text evidence="11">Catalyzes the transfer of methyl groups from S-adenosyl-methionine to the C-24 of sterols.</text>
</comment>
<evidence type="ECO:0000256" key="8">
    <source>
        <dbReference type="ARBA" id="ARBA00029435"/>
    </source>
</evidence>
<keyword evidence="6 11" id="KW-1207">Sterol metabolism</keyword>
<feature type="domain" description="SAM-dependent methyltransferase Erg6/SMT-type" evidence="12">
    <location>
        <begin position="92"/>
        <end position="394"/>
    </location>
</feature>
<dbReference type="EMBL" id="JAQQWP010000004">
    <property type="protein sequence ID" value="KAK8120566.1"/>
    <property type="molecule type" value="Genomic_DNA"/>
</dbReference>
<dbReference type="GO" id="GO:0005783">
    <property type="term" value="C:endoplasmic reticulum"/>
    <property type="evidence" value="ECO:0007669"/>
    <property type="project" value="TreeGrafter"/>
</dbReference>
<evidence type="ECO:0000256" key="1">
    <source>
        <dbReference type="ARBA" id="ARBA00022603"/>
    </source>
</evidence>
<dbReference type="Pfam" id="PF08241">
    <property type="entry name" value="Methyltransf_11"/>
    <property type="match status" value="1"/>
</dbReference>
<dbReference type="CDD" id="cd02440">
    <property type="entry name" value="AdoMet_MTases"/>
    <property type="match status" value="1"/>
</dbReference>
<dbReference type="Gene3D" id="3.40.50.150">
    <property type="entry name" value="Vaccinia Virus protein VP39"/>
    <property type="match status" value="1"/>
</dbReference>
<dbReference type="AlphaFoldDB" id="A0AAW0QZY5"/>
<dbReference type="GO" id="GO:0003838">
    <property type="term" value="F:sterol 24-C-methyltransferase activity"/>
    <property type="evidence" value="ECO:0007669"/>
    <property type="project" value="TreeGrafter"/>
</dbReference>
<keyword evidence="5 11" id="KW-0756">Sterol biosynthesis</keyword>
<dbReference type="Proteomes" id="UP001392437">
    <property type="component" value="Unassembled WGS sequence"/>
</dbReference>
<dbReference type="PANTHER" id="PTHR44068">
    <property type="entry name" value="ZGC:194242"/>
    <property type="match status" value="1"/>
</dbReference>
<name>A0AAW0QZY5_9PEZI</name>
<dbReference type="InterPro" id="IPR029063">
    <property type="entry name" value="SAM-dependent_MTases_sf"/>
</dbReference>
<evidence type="ECO:0000256" key="9">
    <source>
        <dbReference type="ARBA" id="ARBA00038188"/>
    </source>
</evidence>
<protein>
    <recommendedName>
        <fullName evidence="11">Sterol 24-C-methyltransferase</fullName>
        <ecNumber evidence="11">2.1.1.-</ecNumber>
    </recommendedName>
    <alternativeName>
        <fullName evidence="11">Delta(24)-sterol C-methyltransferase</fullName>
    </alternativeName>
</protein>
<keyword evidence="11" id="KW-0443">Lipid metabolism</keyword>
<proteinExistence type="inferred from homology"/>
<organism evidence="13 14">
    <name type="scientific">Apiospora kogelbergensis</name>
    <dbReference type="NCBI Taxonomy" id="1337665"/>
    <lineage>
        <taxon>Eukaryota</taxon>
        <taxon>Fungi</taxon>
        <taxon>Dikarya</taxon>
        <taxon>Ascomycota</taxon>
        <taxon>Pezizomycotina</taxon>
        <taxon>Sordariomycetes</taxon>
        <taxon>Xylariomycetidae</taxon>
        <taxon>Amphisphaeriales</taxon>
        <taxon>Apiosporaceae</taxon>
        <taxon>Apiospora</taxon>
    </lineage>
</organism>
<dbReference type="GO" id="GO:0032259">
    <property type="term" value="P:methylation"/>
    <property type="evidence" value="ECO:0007669"/>
    <property type="project" value="UniProtKB-KW"/>
</dbReference>
<dbReference type="PROSITE" id="PS51685">
    <property type="entry name" value="SAM_MT_ERG6_SMT"/>
    <property type="match status" value="1"/>
</dbReference>
<reference evidence="13 14" key="1">
    <citation type="submission" date="2023-01" db="EMBL/GenBank/DDBJ databases">
        <title>Analysis of 21 Apiospora genomes using comparative genomics revels a genus with tremendous synthesis potential of carbohydrate active enzymes and secondary metabolites.</title>
        <authorList>
            <person name="Sorensen T."/>
        </authorList>
    </citation>
    <scope>NUCLEOTIDE SEQUENCE [LARGE SCALE GENOMIC DNA]</scope>
    <source>
        <strain evidence="13 14">CBS 117206</strain>
    </source>
</reference>
<keyword evidence="14" id="KW-1185">Reference proteome</keyword>
<evidence type="ECO:0000256" key="3">
    <source>
        <dbReference type="ARBA" id="ARBA00022691"/>
    </source>
</evidence>
<evidence type="ECO:0000313" key="13">
    <source>
        <dbReference type="EMBL" id="KAK8120566.1"/>
    </source>
</evidence>
<evidence type="ECO:0000313" key="14">
    <source>
        <dbReference type="Proteomes" id="UP001392437"/>
    </source>
</evidence>
<keyword evidence="4 11" id="KW-0752">Steroid biosynthesis</keyword>
<dbReference type="Pfam" id="PF08498">
    <property type="entry name" value="Sterol_MT_C"/>
    <property type="match status" value="1"/>
</dbReference>
<sequence length="396" mass="44440">MSKSKELITADMAKMSAFDNALHRNSKKAQGGLRSMRNKNSAAQNIAVEEYFQHWDDKKAEDETDEIRQARTADYATISRQLTIFHPSANRYYNLATDLYEYGWCESFHFCRFAYGEAFSKAIARHEHYLAHSMGLKRGMRALDVGCGVGGPAREIVKFAGCHVTGLNLNDYQVQRARSYAAKEGLSHKLDFVQGDFMHIPFPDNSFDAIYAIEATVHAPSLEGVYSEIRRVLKPGGTFGVYEWLMTDAYDNEDLEHRRIRLDIEQGDGIPQMFKVADGLAAIKAAGFELELHQDLAAADEDDEGIQSAAPWYWPLGSDLRHAQTLGDVLTMLRMNRWGRIISHNFLSILEAAWVVPAGTRKTAESLGKAADALVEGGKRKLFTPMYLMVAKKPMS</sequence>
<comment type="caution">
    <text evidence="13">The sequence shown here is derived from an EMBL/GenBank/DDBJ whole genome shotgun (WGS) entry which is preliminary data.</text>
</comment>
<keyword evidence="2 10" id="KW-0808">Transferase</keyword>